<comment type="caution">
    <text evidence="1">The sequence shown here is derived from an EMBL/GenBank/DDBJ whole genome shotgun (WGS) entry which is preliminary data.</text>
</comment>
<evidence type="ECO:0000313" key="1">
    <source>
        <dbReference type="EMBL" id="GET01724.1"/>
    </source>
</evidence>
<dbReference type="AlphaFoldDB" id="A0A8H3M6S2"/>
<organism evidence="1 2">
    <name type="scientific">Rhizophagus clarus</name>
    <dbReference type="NCBI Taxonomy" id="94130"/>
    <lineage>
        <taxon>Eukaryota</taxon>
        <taxon>Fungi</taxon>
        <taxon>Fungi incertae sedis</taxon>
        <taxon>Mucoromycota</taxon>
        <taxon>Glomeromycotina</taxon>
        <taxon>Glomeromycetes</taxon>
        <taxon>Glomerales</taxon>
        <taxon>Glomeraceae</taxon>
        <taxon>Rhizophagus</taxon>
    </lineage>
</organism>
<proteinExistence type="predicted"/>
<dbReference type="Proteomes" id="UP000615446">
    <property type="component" value="Unassembled WGS sequence"/>
</dbReference>
<evidence type="ECO:0000313" key="2">
    <source>
        <dbReference type="Proteomes" id="UP000615446"/>
    </source>
</evidence>
<dbReference type="EMBL" id="BLAL01000302">
    <property type="protein sequence ID" value="GET01724.1"/>
    <property type="molecule type" value="Genomic_DNA"/>
</dbReference>
<name>A0A8H3M6S2_9GLOM</name>
<sequence length="162" mass="17014">MLSQEVANILSLLKALQQDMAEVCDRLSSPPDIPANNQPSDMLIDPPVNIDSIIMPVPSQPATLTVQKPLNPLLPSFIPSSPVRAPISASSTVTIPNSSSSSSIPNTVFFPTQTRDEIQAINAKHSAIENKLDMLANSISGFIGSITSSSFSTNLASAAGSK</sequence>
<accession>A0A8H3M6S2</accession>
<reference evidence="1" key="1">
    <citation type="submission" date="2019-10" db="EMBL/GenBank/DDBJ databases">
        <title>Conservation and host-specific expression of non-tandemly repeated heterogenous ribosome RNA gene in arbuscular mycorrhizal fungi.</title>
        <authorList>
            <person name="Maeda T."/>
            <person name="Kobayashi Y."/>
            <person name="Nakagawa T."/>
            <person name="Ezawa T."/>
            <person name="Yamaguchi K."/>
            <person name="Bino T."/>
            <person name="Nishimoto Y."/>
            <person name="Shigenobu S."/>
            <person name="Kawaguchi M."/>
        </authorList>
    </citation>
    <scope>NUCLEOTIDE SEQUENCE</scope>
    <source>
        <strain evidence="1">HR1</strain>
    </source>
</reference>
<gene>
    <name evidence="1" type="ORF">RCL2_002812100</name>
</gene>
<protein>
    <submittedName>
        <fullName evidence="1">Uncharacterized protein</fullName>
    </submittedName>
</protein>